<dbReference type="Proteomes" id="UP000663879">
    <property type="component" value="Unassembled WGS sequence"/>
</dbReference>
<evidence type="ECO:0000256" key="4">
    <source>
        <dbReference type="SAM" id="MobiDB-lite"/>
    </source>
</evidence>
<dbReference type="InterPro" id="IPR007588">
    <property type="entry name" value="Znf_FLYWCH"/>
</dbReference>
<keyword evidence="7" id="KW-1185">Reference proteome</keyword>
<evidence type="ECO:0000256" key="2">
    <source>
        <dbReference type="ARBA" id="ARBA00022771"/>
    </source>
</evidence>
<feature type="region of interest" description="Disordered" evidence="4">
    <location>
        <begin position="106"/>
        <end position="141"/>
    </location>
</feature>
<evidence type="ECO:0000313" key="7">
    <source>
        <dbReference type="Proteomes" id="UP000663879"/>
    </source>
</evidence>
<proteinExistence type="predicted"/>
<keyword evidence="3" id="KW-0862">Zinc</keyword>
<organism evidence="6 7">
    <name type="scientific">Brachionus calyciflorus</name>
    <dbReference type="NCBI Taxonomy" id="104777"/>
    <lineage>
        <taxon>Eukaryota</taxon>
        <taxon>Metazoa</taxon>
        <taxon>Spiralia</taxon>
        <taxon>Gnathifera</taxon>
        <taxon>Rotifera</taxon>
        <taxon>Eurotatoria</taxon>
        <taxon>Monogononta</taxon>
        <taxon>Pseudotrocha</taxon>
        <taxon>Ploima</taxon>
        <taxon>Brachionidae</taxon>
        <taxon>Brachionus</taxon>
    </lineage>
</organism>
<gene>
    <name evidence="6" type="ORF">OXX778_LOCUS15006</name>
</gene>
<feature type="compositionally biased region" description="Polar residues" evidence="4">
    <location>
        <begin position="122"/>
        <end position="131"/>
    </location>
</feature>
<accession>A0A814EWF1</accession>
<name>A0A814EWF1_9BILA</name>
<keyword evidence="1" id="KW-0479">Metal-binding</keyword>
<feature type="compositionally biased region" description="Basic residues" evidence="4">
    <location>
        <begin position="106"/>
        <end position="115"/>
    </location>
</feature>
<comment type="caution">
    <text evidence="6">The sequence shown here is derived from an EMBL/GenBank/DDBJ whole genome shotgun (WGS) entry which is preliminary data.</text>
</comment>
<evidence type="ECO:0000256" key="1">
    <source>
        <dbReference type="ARBA" id="ARBA00022723"/>
    </source>
</evidence>
<evidence type="ECO:0000256" key="3">
    <source>
        <dbReference type="ARBA" id="ARBA00022833"/>
    </source>
</evidence>
<evidence type="ECO:0000259" key="5">
    <source>
        <dbReference type="Pfam" id="PF04500"/>
    </source>
</evidence>
<dbReference type="AlphaFoldDB" id="A0A814EWF1"/>
<dbReference type="EMBL" id="CAJNOC010003210">
    <property type="protein sequence ID" value="CAF0972826.1"/>
    <property type="molecule type" value="Genomic_DNA"/>
</dbReference>
<dbReference type="GO" id="GO:0008270">
    <property type="term" value="F:zinc ion binding"/>
    <property type="evidence" value="ECO:0007669"/>
    <property type="project" value="UniProtKB-KW"/>
</dbReference>
<dbReference type="Gene3D" id="2.20.25.240">
    <property type="match status" value="1"/>
</dbReference>
<feature type="domain" description="FLYWCH-type" evidence="5">
    <location>
        <begin position="29"/>
        <end position="83"/>
    </location>
</feature>
<protein>
    <recommendedName>
        <fullName evidence="5">FLYWCH-type domain-containing protein</fullName>
    </recommendedName>
</protein>
<reference evidence="6" key="1">
    <citation type="submission" date="2021-02" db="EMBL/GenBank/DDBJ databases">
        <authorList>
            <person name="Nowell W R."/>
        </authorList>
    </citation>
    <scope>NUCLEOTIDE SEQUENCE</scope>
    <source>
        <strain evidence="6">Ploen Becks lab</strain>
    </source>
</reference>
<feature type="compositionally biased region" description="Acidic residues" evidence="4">
    <location>
        <begin position="132"/>
        <end position="141"/>
    </location>
</feature>
<evidence type="ECO:0000313" key="6">
    <source>
        <dbReference type="EMBL" id="CAF0972826.1"/>
    </source>
</evidence>
<dbReference type="Pfam" id="PF04500">
    <property type="entry name" value="FLYWCH"/>
    <property type="match status" value="1"/>
</dbReference>
<keyword evidence="2" id="KW-0863">Zinc-finger</keyword>
<sequence>MNYEYDSDFSGQSSTTSYSTDDIHYEKTKTKRGLDAIKIENEIYVFKKFNKNNTIYWRCQNNNCPTSVTTWIDLGCINGIDHSHDNLAPILPSNNLLIISVRGRSCPRARGRGRGRGRDQNIENSTKVLESQENDSELIRN</sequence>